<dbReference type="Pfam" id="PF00825">
    <property type="entry name" value="Ribonuclease_P"/>
    <property type="match status" value="1"/>
</dbReference>
<reference evidence="11 12" key="1">
    <citation type="submission" date="2020-05" db="EMBL/GenBank/DDBJ databases">
        <title>Complete genome sequence of of a novel Thermoleptolyngbya strain isolated from hot springs of Ganzi, Sichuan China.</title>
        <authorList>
            <person name="Tang J."/>
            <person name="Daroch M."/>
            <person name="Li L."/>
            <person name="Waleron K."/>
            <person name="Waleron M."/>
            <person name="Waleron M."/>
        </authorList>
    </citation>
    <scope>NUCLEOTIDE SEQUENCE [LARGE SCALE GENOMIC DNA]</scope>
    <source>
        <strain evidence="11 12">PKUAC-SCTA183</strain>
    </source>
</reference>
<keyword evidence="10" id="KW-0812">Transmembrane</keyword>
<dbReference type="EC" id="3.1.26.5" evidence="7 8"/>
<evidence type="ECO:0000313" key="12">
    <source>
        <dbReference type="Proteomes" id="UP000505210"/>
    </source>
</evidence>
<dbReference type="InterPro" id="IPR014721">
    <property type="entry name" value="Ribsml_uS5_D2-typ_fold_subgr"/>
</dbReference>
<evidence type="ECO:0000256" key="7">
    <source>
        <dbReference type="HAMAP-Rule" id="MF_00227"/>
    </source>
</evidence>
<dbReference type="InterPro" id="IPR020568">
    <property type="entry name" value="Ribosomal_Su5_D2-typ_SF"/>
</dbReference>
<evidence type="ECO:0000256" key="2">
    <source>
        <dbReference type="ARBA" id="ARBA00022694"/>
    </source>
</evidence>
<comment type="similarity">
    <text evidence="7">Belongs to the RnpA family.</text>
</comment>
<dbReference type="HAMAP" id="MF_00227">
    <property type="entry name" value="RNase_P"/>
    <property type="match status" value="1"/>
</dbReference>
<name>A0A6M8B9U0_9CYAN</name>
<dbReference type="Proteomes" id="UP000505210">
    <property type="component" value="Chromosome"/>
</dbReference>
<dbReference type="GO" id="GO:0004526">
    <property type="term" value="F:ribonuclease P activity"/>
    <property type="evidence" value="ECO:0007669"/>
    <property type="project" value="UniProtKB-UniRule"/>
</dbReference>
<keyword evidence="3 7" id="KW-0540">Nuclease</keyword>
<dbReference type="GO" id="GO:0030677">
    <property type="term" value="C:ribonuclease P complex"/>
    <property type="evidence" value="ECO:0007669"/>
    <property type="project" value="TreeGrafter"/>
</dbReference>
<evidence type="ECO:0000256" key="4">
    <source>
        <dbReference type="ARBA" id="ARBA00022759"/>
    </source>
</evidence>
<comment type="function">
    <text evidence="1 7">RNaseP catalyzes the removal of the 5'-leader sequence from pre-tRNA to produce the mature 5'-terminus. It can also cleave other RNA substrates such as 4.5S RNA. The protein component plays an auxiliary but essential role in vivo by binding to the 5'-leader sequence and broadening the substrate specificity of the ribozyme.</text>
</comment>
<evidence type="ECO:0000256" key="1">
    <source>
        <dbReference type="ARBA" id="ARBA00002663"/>
    </source>
</evidence>
<evidence type="ECO:0000256" key="3">
    <source>
        <dbReference type="ARBA" id="ARBA00022722"/>
    </source>
</evidence>
<feature type="region of interest" description="Disordered" evidence="9">
    <location>
        <begin position="37"/>
        <end position="74"/>
    </location>
</feature>
<dbReference type="NCBIfam" id="TIGR00188">
    <property type="entry name" value="rnpA"/>
    <property type="match status" value="1"/>
</dbReference>
<dbReference type="SUPFAM" id="SSF54211">
    <property type="entry name" value="Ribosomal protein S5 domain 2-like"/>
    <property type="match status" value="1"/>
</dbReference>
<keyword evidence="10" id="KW-1133">Transmembrane helix</keyword>
<evidence type="ECO:0000256" key="5">
    <source>
        <dbReference type="ARBA" id="ARBA00022801"/>
    </source>
</evidence>
<evidence type="ECO:0000313" key="11">
    <source>
        <dbReference type="EMBL" id="QKD83824.1"/>
    </source>
</evidence>
<evidence type="ECO:0000256" key="6">
    <source>
        <dbReference type="ARBA" id="ARBA00022884"/>
    </source>
</evidence>
<evidence type="ECO:0000256" key="8">
    <source>
        <dbReference type="NCBIfam" id="TIGR00188"/>
    </source>
</evidence>
<keyword evidence="10" id="KW-0472">Membrane</keyword>
<comment type="catalytic activity">
    <reaction evidence="7">
        <text>Endonucleolytic cleavage of RNA, removing 5'-extranucleotides from tRNA precursor.</text>
        <dbReference type="EC" id="3.1.26.5"/>
    </reaction>
</comment>
<dbReference type="GO" id="GO:0042781">
    <property type="term" value="F:3'-tRNA processing endoribonuclease activity"/>
    <property type="evidence" value="ECO:0007669"/>
    <property type="project" value="TreeGrafter"/>
</dbReference>
<keyword evidence="4 7" id="KW-0255">Endonuclease</keyword>
<dbReference type="GO" id="GO:0000049">
    <property type="term" value="F:tRNA binding"/>
    <property type="evidence" value="ECO:0007669"/>
    <property type="project" value="UniProtKB-UniRule"/>
</dbReference>
<proteinExistence type="inferred from homology"/>
<dbReference type="PROSITE" id="PS00648">
    <property type="entry name" value="RIBONUCLEASE_P"/>
    <property type="match status" value="1"/>
</dbReference>
<protein>
    <recommendedName>
        <fullName evidence="7 8">Ribonuclease P protein component</fullName>
        <shortName evidence="7">RNase P protein</shortName>
        <shortName evidence="7">RNaseP protein</shortName>
        <ecNumber evidence="7 8">3.1.26.5</ecNumber>
    </recommendedName>
    <alternativeName>
        <fullName evidence="7">Protein C5</fullName>
    </alternativeName>
</protein>
<dbReference type="GO" id="GO:0001682">
    <property type="term" value="P:tRNA 5'-leader removal"/>
    <property type="evidence" value="ECO:0007669"/>
    <property type="project" value="UniProtKB-UniRule"/>
</dbReference>
<keyword evidence="12" id="KW-1185">Reference proteome</keyword>
<feature type="region of interest" description="Disordered" evidence="9">
    <location>
        <begin position="1"/>
        <end position="23"/>
    </location>
</feature>
<dbReference type="InterPro" id="IPR020539">
    <property type="entry name" value="RNase_P_CS"/>
</dbReference>
<feature type="compositionally biased region" description="Basic residues" evidence="9">
    <location>
        <begin position="1"/>
        <end position="11"/>
    </location>
</feature>
<dbReference type="KEGG" id="theu:HPC62_17935"/>
<keyword evidence="5 7" id="KW-0378">Hydrolase</keyword>
<dbReference type="AlphaFoldDB" id="A0A6M8B9U0"/>
<feature type="transmembrane region" description="Helical" evidence="10">
    <location>
        <begin position="107"/>
        <end position="125"/>
    </location>
</feature>
<dbReference type="PANTHER" id="PTHR33992:SF1">
    <property type="entry name" value="RIBONUCLEASE P PROTEIN COMPONENT"/>
    <property type="match status" value="1"/>
</dbReference>
<evidence type="ECO:0000256" key="9">
    <source>
        <dbReference type="SAM" id="MobiDB-lite"/>
    </source>
</evidence>
<dbReference type="Gene3D" id="3.30.230.10">
    <property type="match status" value="1"/>
</dbReference>
<evidence type="ECO:0000256" key="10">
    <source>
        <dbReference type="SAM" id="Phobius"/>
    </source>
</evidence>
<keyword evidence="2 7" id="KW-0819">tRNA processing</keyword>
<gene>
    <name evidence="7" type="primary">rnpA</name>
    <name evidence="11" type="ORF">HPC62_17935</name>
</gene>
<keyword evidence="6 7" id="KW-0694">RNA-binding</keyword>
<accession>A0A6M8B9U0</accession>
<dbReference type="InterPro" id="IPR000100">
    <property type="entry name" value="RNase_P"/>
</dbReference>
<dbReference type="EMBL" id="CP053661">
    <property type="protein sequence ID" value="QKD83824.1"/>
    <property type="molecule type" value="Genomic_DNA"/>
</dbReference>
<dbReference type="PANTHER" id="PTHR33992">
    <property type="entry name" value="RIBONUCLEASE P PROTEIN COMPONENT"/>
    <property type="match status" value="1"/>
</dbReference>
<comment type="subunit">
    <text evidence="7">Consists of a catalytic RNA component (M1 or rnpB) and a protein subunit.</text>
</comment>
<organism evidence="11 12">
    <name type="scientific">Thermoleptolyngbya sichuanensis A183</name>
    <dbReference type="NCBI Taxonomy" id="2737172"/>
    <lineage>
        <taxon>Bacteria</taxon>
        <taxon>Bacillati</taxon>
        <taxon>Cyanobacteriota</taxon>
        <taxon>Cyanophyceae</taxon>
        <taxon>Oculatellales</taxon>
        <taxon>Oculatellaceae</taxon>
        <taxon>Thermoleptolyngbya</taxon>
        <taxon>Thermoleptolyngbya sichuanensis</taxon>
    </lineage>
</organism>
<sequence>MALPKVHRLKRRQEFSKVHQSGVRRSTRNFTLRALRQVPVHQRKPGLPDSDRSDRNAVDGNAVDRNAAEPLGRSPTRIGITVSTKVSKRAVVRNRIKRRIRAALRELLPGFATGWMIVVIVQPVAVKCNYKEILQELKQLLIEAEVFDGHSGRCVL</sequence>